<dbReference type="InterPro" id="IPR050796">
    <property type="entry name" value="SCF_F-box_component"/>
</dbReference>
<dbReference type="PANTHER" id="PTHR31672:SF13">
    <property type="entry name" value="F-BOX PROTEIN CPR30-LIKE"/>
    <property type="match status" value="1"/>
</dbReference>
<organism evidence="2 3">
    <name type="scientific">Escallonia herrerae</name>
    <dbReference type="NCBI Taxonomy" id="1293975"/>
    <lineage>
        <taxon>Eukaryota</taxon>
        <taxon>Viridiplantae</taxon>
        <taxon>Streptophyta</taxon>
        <taxon>Embryophyta</taxon>
        <taxon>Tracheophyta</taxon>
        <taxon>Spermatophyta</taxon>
        <taxon>Magnoliopsida</taxon>
        <taxon>eudicotyledons</taxon>
        <taxon>Gunneridae</taxon>
        <taxon>Pentapetalae</taxon>
        <taxon>asterids</taxon>
        <taxon>campanulids</taxon>
        <taxon>Escalloniales</taxon>
        <taxon>Escalloniaceae</taxon>
        <taxon>Escallonia</taxon>
    </lineage>
</organism>
<dbReference type="PROSITE" id="PS50181">
    <property type="entry name" value="FBOX"/>
    <property type="match status" value="1"/>
</dbReference>
<gene>
    <name evidence="2" type="ORF">RJ639_036875</name>
</gene>
<sequence>MTTQIVESCKRAQSSDTILSFKHLPIELLIEILLKLPVKALIKLTCVCKTWYSVVNDSHFITTHLNQSTLNGDNHLVHLPTSPSGKRWCSMLSMDTLDGLSIREIPFNPEFDTFRIAGSCNGLLCLTDYRFQHYGHTLYLWNPSTQKVNILRDSCFPRKPDTFVVLGFGFHHQANDYKVVRILYDFNLYFNGGKGPEAEVFTLSTNSWRKIEADGIDFPDEQSMSVFVNGAVHGKASRGSPERIMSFNFADEKFGEIMLPRRESDMERVTVKESIGVFKELLALFRWYGESKNCQVWVMREYGVADSWTKQFSIDVRERIFQPLCFNRNDEVLVQEGDDGRRLALYDLKSQELKAVCLENRWIDFHAGAKTSMKVPFQKQKEDNAASNGKR</sequence>
<dbReference type="AlphaFoldDB" id="A0AA88X2N0"/>
<dbReference type="Pfam" id="PF07734">
    <property type="entry name" value="FBA_1"/>
    <property type="match status" value="1"/>
</dbReference>
<dbReference type="Pfam" id="PF00646">
    <property type="entry name" value="F-box"/>
    <property type="match status" value="1"/>
</dbReference>
<dbReference type="Proteomes" id="UP001188597">
    <property type="component" value="Unassembled WGS sequence"/>
</dbReference>
<keyword evidence="3" id="KW-1185">Reference proteome</keyword>
<evidence type="ECO:0000313" key="2">
    <source>
        <dbReference type="EMBL" id="KAK3031220.1"/>
    </source>
</evidence>
<dbReference type="Gene3D" id="1.20.1280.50">
    <property type="match status" value="1"/>
</dbReference>
<dbReference type="SMART" id="SM00256">
    <property type="entry name" value="FBOX"/>
    <property type="match status" value="1"/>
</dbReference>
<dbReference type="SUPFAM" id="SSF81383">
    <property type="entry name" value="F-box domain"/>
    <property type="match status" value="1"/>
</dbReference>
<dbReference type="InterPro" id="IPR011043">
    <property type="entry name" value="Gal_Oxase/kelch_b-propeller"/>
</dbReference>
<protein>
    <recommendedName>
        <fullName evidence="1">F-box domain-containing protein</fullName>
    </recommendedName>
</protein>
<accession>A0AA88X2N0</accession>
<dbReference type="NCBIfam" id="TIGR01640">
    <property type="entry name" value="F_box_assoc_1"/>
    <property type="match status" value="1"/>
</dbReference>
<reference evidence="2" key="1">
    <citation type="submission" date="2022-12" db="EMBL/GenBank/DDBJ databases">
        <title>Draft genome assemblies for two species of Escallonia (Escalloniales).</title>
        <authorList>
            <person name="Chanderbali A."/>
            <person name="Dervinis C."/>
            <person name="Anghel I."/>
            <person name="Soltis D."/>
            <person name="Soltis P."/>
            <person name="Zapata F."/>
        </authorList>
    </citation>
    <scope>NUCLEOTIDE SEQUENCE</scope>
    <source>
        <strain evidence="2">UCBG64.0493</strain>
        <tissue evidence="2">Leaf</tissue>
    </source>
</reference>
<feature type="domain" description="F-box" evidence="1">
    <location>
        <begin position="18"/>
        <end position="64"/>
    </location>
</feature>
<evidence type="ECO:0000313" key="3">
    <source>
        <dbReference type="Proteomes" id="UP001188597"/>
    </source>
</evidence>
<dbReference type="InterPro" id="IPR001810">
    <property type="entry name" value="F-box_dom"/>
</dbReference>
<dbReference type="InterPro" id="IPR006527">
    <property type="entry name" value="F-box-assoc_dom_typ1"/>
</dbReference>
<dbReference type="InterPro" id="IPR036047">
    <property type="entry name" value="F-box-like_dom_sf"/>
</dbReference>
<dbReference type="EMBL" id="JAVXUP010000314">
    <property type="protein sequence ID" value="KAK3031220.1"/>
    <property type="molecule type" value="Genomic_DNA"/>
</dbReference>
<dbReference type="SUPFAM" id="SSF50965">
    <property type="entry name" value="Galactose oxidase, central domain"/>
    <property type="match status" value="1"/>
</dbReference>
<evidence type="ECO:0000259" key="1">
    <source>
        <dbReference type="PROSITE" id="PS50181"/>
    </source>
</evidence>
<dbReference type="InterPro" id="IPR017451">
    <property type="entry name" value="F-box-assoc_interact_dom"/>
</dbReference>
<dbReference type="PANTHER" id="PTHR31672">
    <property type="entry name" value="BNACNNG10540D PROTEIN"/>
    <property type="match status" value="1"/>
</dbReference>
<proteinExistence type="predicted"/>
<comment type="caution">
    <text evidence="2">The sequence shown here is derived from an EMBL/GenBank/DDBJ whole genome shotgun (WGS) entry which is preliminary data.</text>
</comment>
<name>A0AA88X2N0_9ASTE</name>